<dbReference type="OrthoDB" id="1926504at2759"/>
<comment type="subunit">
    <text evidence="3 8">Homodimer and heterodimers.</text>
</comment>
<evidence type="ECO:0000256" key="3">
    <source>
        <dbReference type="ARBA" id="ARBA00011489"/>
    </source>
</evidence>
<evidence type="ECO:0000256" key="1">
    <source>
        <dbReference type="ARBA" id="ARBA00004651"/>
    </source>
</evidence>
<evidence type="ECO:0000256" key="7">
    <source>
        <dbReference type="ARBA" id="ARBA00023136"/>
    </source>
</evidence>
<dbReference type="PANTHER" id="PTHR36488">
    <property type="entry name" value="CASP-LIKE PROTEIN 1U1"/>
    <property type="match status" value="1"/>
</dbReference>
<gene>
    <name evidence="10" type="ORF">M569_08505</name>
</gene>
<dbReference type="InterPro" id="IPR006459">
    <property type="entry name" value="CASP/CASPL"/>
</dbReference>
<feature type="transmembrane region" description="Helical" evidence="8">
    <location>
        <begin position="100"/>
        <end position="126"/>
    </location>
</feature>
<evidence type="ECO:0000259" key="9">
    <source>
        <dbReference type="Pfam" id="PF04535"/>
    </source>
</evidence>
<feature type="domain" description="Casparian strip membrane protein" evidence="9">
    <location>
        <begin position="21"/>
        <end position="161"/>
    </location>
</feature>
<evidence type="ECO:0000313" key="11">
    <source>
        <dbReference type="Proteomes" id="UP000015453"/>
    </source>
</evidence>
<reference evidence="10 11" key="1">
    <citation type="journal article" date="2013" name="BMC Genomics">
        <title>The miniature genome of a carnivorous plant Genlisea aurea contains a low number of genes and short non-coding sequences.</title>
        <authorList>
            <person name="Leushkin E.V."/>
            <person name="Sutormin R.A."/>
            <person name="Nabieva E.R."/>
            <person name="Penin A.A."/>
            <person name="Kondrashov A.S."/>
            <person name="Logacheva M.D."/>
        </authorList>
    </citation>
    <scope>NUCLEOTIDE SEQUENCE [LARGE SCALE GENOMIC DNA]</scope>
</reference>
<feature type="transmembrane region" description="Helical" evidence="8">
    <location>
        <begin position="64"/>
        <end position="88"/>
    </location>
</feature>
<dbReference type="AlphaFoldDB" id="S8DSV6"/>
<organism evidence="10 11">
    <name type="scientific">Genlisea aurea</name>
    <dbReference type="NCBI Taxonomy" id="192259"/>
    <lineage>
        <taxon>Eukaryota</taxon>
        <taxon>Viridiplantae</taxon>
        <taxon>Streptophyta</taxon>
        <taxon>Embryophyta</taxon>
        <taxon>Tracheophyta</taxon>
        <taxon>Spermatophyta</taxon>
        <taxon>Magnoliopsida</taxon>
        <taxon>eudicotyledons</taxon>
        <taxon>Gunneridae</taxon>
        <taxon>Pentapetalae</taxon>
        <taxon>asterids</taxon>
        <taxon>lamiids</taxon>
        <taxon>Lamiales</taxon>
        <taxon>Lentibulariaceae</taxon>
        <taxon>Genlisea</taxon>
    </lineage>
</organism>
<evidence type="ECO:0000256" key="5">
    <source>
        <dbReference type="ARBA" id="ARBA00022692"/>
    </source>
</evidence>
<dbReference type="InterPro" id="IPR006702">
    <property type="entry name" value="CASP_dom"/>
</dbReference>
<keyword evidence="4 8" id="KW-1003">Cell membrane</keyword>
<dbReference type="InterPro" id="IPR044173">
    <property type="entry name" value="CASPL"/>
</dbReference>
<comment type="similarity">
    <text evidence="2 8">Belongs to the Casparian strip membrane proteins (CASP) family.</text>
</comment>
<feature type="transmembrane region" description="Helical" evidence="8">
    <location>
        <begin position="146"/>
        <end position="167"/>
    </location>
</feature>
<comment type="caution">
    <text evidence="10">The sequence shown here is derived from an EMBL/GenBank/DDBJ whole genome shotgun (WGS) entry which is preliminary data.</text>
</comment>
<accession>S8DSV6</accession>
<feature type="transmembrane region" description="Helical" evidence="8">
    <location>
        <begin position="23"/>
        <end position="44"/>
    </location>
</feature>
<evidence type="ECO:0000256" key="4">
    <source>
        <dbReference type="ARBA" id="ARBA00022475"/>
    </source>
</evidence>
<name>S8DSV6_9LAMI</name>
<keyword evidence="6 8" id="KW-1133">Transmembrane helix</keyword>
<dbReference type="EMBL" id="AUSU01003766">
    <property type="protein sequence ID" value="EPS66273.1"/>
    <property type="molecule type" value="Genomic_DNA"/>
</dbReference>
<evidence type="ECO:0000313" key="10">
    <source>
        <dbReference type="EMBL" id="EPS66273.1"/>
    </source>
</evidence>
<dbReference type="Pfam" id="PF04535">
    <property type="entry name" value="CASP_dom"/>
    <property type="match status" value="1"/>
</dbReference>
<proteinExistence type="inferred from homology"/>
<keyword evidence="11" id="KW-1185">Reference proteome</keyword>
<keyword evidence="5 8" id="KW-0812">Transmembrane</keyword>
<dbReference type="PANTHER" id="PTHR36488:SF8">
    <property type="entry name" value="CASP-LIKE PROTEIN 1U1"/>
    <property type="match status" value="1"/>
</dbReference>
<protein>
    <recommendedName>
        <fullName evidence="8">CASP-like protein</fullName>
    </recommendedName>
</protein>
<feature type="non-terminal residue" evidence="10">
    <location>
        <position position="1"/>
    </location>
</feature>
<dbReference type="Proteomes" id="UP000015453">
    <property type="component" value="Unassembled WGS sequence"/>
</dbReference>
<sequence length="179" mass="19496">KAPVNAPAAAERGVTWRFGFSDFLLRISLFASVLTATVLLAAANQTIVLQLPFPPFEISRTAKYLLTALSVTGLYSVVSSALSLFAVFSHGKHLVLVYHFVILDLLLLGILSAATGASGAVAYLGYKGNSHTNWLKLCNRYDKFCRYVGTSIFISLFASVLLLLLVLRTIRSLARKITK</sequence>
<evidence type="ECO:0000256" key="6">
    <source>
        <dbReference type="ARBA" id="ARBA00022989"/>
    </source>
</evidence>
<dbReference type="GO" id="GO:0005886">
    <property type="term" value="C:plasma membrane"/>
    <property type="evidence" value="ECO:0007669"/>
    <property type="project" value="UniProtKB-SubCell"/>
</dbReference>
<keyword evidence="7 8" id="KW-0472">Membrane</keyword>
<evidence type="ECO:0000256" key="8">
    <source>
        <dbReference type="RuleBase" id="RU361233"/>
    </source>
</evidence>
<evidence type="ECO:0000256" key="2">
    <source>
        <dbReference type="ARBA" id="ARBA00007651"/>
    </source>
</evidence>
<dbReference type="NCBIfam" id="TIGR01569">
    <property type="entry name" value="A_tha_TIGR01569"/>
    <property type="match status" value="1"/>
</dbReference>
<comment type="subcellular location">
    <subcellularLocation>
        <location evidence="1 8">Cell membrane</location>
        <topology evidence="1 8">Multi-pass membrane protein</topology>
    </subcellularLocation>
</comment>